<dbReference type="GO" id="GO:0004017">
    <property type="term" value="F:AMP kinase activity"/>
    <property type="evidence" value="ECO:0000318"/>
    <property type="project" value="GO_Central"/>
</dbReference>
<dbReference type="STRING" id="5722.A2FTA8"/>
<evidence type="ECO:0000256" key="1">
    <source>
        <dbReference type="ARBA" id="ARBA00022679"/>
    </source>
</evidence>
<dbReference type="OMA" id="GTQCDRM"/>
<reference evidence="5" key="2">
    <citation type="journal article" date="2007" name="Science">
        <title>Draft genome sequence of the sexually transmitted pathogen Trichomonas vaginalis.</title>
        <authorList>
            <person name="Carlton J.M."/>
            <person name="Hirt R.P."/>
            <person name="Silva J.C."/>
            <person name="Delcher A.L."/>
            <person name="Schatz M."/>
            <person name="Zhao Q."/>
            <person name="Wortman J.R."/>
            <person name="Bidwell S.L."/>
            <person name="Alsmark U.C.M."/>
            <person name="Besteiro S."/>
            <person name="Sicheritz-Ponten T."/>
            <person name="Noel C.J."/>
            <person name="Dacks J.B."/>
            <person name="Foster P.G."/>
            <person name="Simillion C."/>
            <person name="Van de Peer Y."/>
            <person name="Miranda-Saavedra D."/>
            <person name="Barton G.J."/>
            <person name="Westrop G.D."/>
            <person name="Mueller S."/>
            <person name="Dessi D."/>
            <person name="Fiori P.L."/>
            <person name="Ren Q."/>
            <person name="Paulsen I."/>
            <person name="Zhang H."/>
            <person name="Bastida-Corcuera F.D."/>
            <person name="Simoes-Barbosa A."/>
            <person name="Brown M.T."/>
            <person name="Hayes R.D."/>
            <person name="Mukherjee M."/>
            <person name="Okumura C.Y."/>
            <person name="Schneider R."/>
            <person name="Smith A.J."/>
            <person name="Vanacova S."/>
            <person name="Villalvazo M."/>
            <person name="Haas B.J."/>
            <person name="Pertea M."/>
            <person name="Feldblyum T.V."/>
            <person name="Utterback T.R."/>
            <person name="Shu C.L."/>
            <person name="Osoegawa K."/>
            <person name="de Jong P.J."/>
            <person name="Hrdy I."/>
            <person name="Horvathova L."/>
            <person name="Zubacova Z."/>
            <person name="Dolezal P."/>
            <person name="Malik S.B."/>
            <person name="Logsdon J.M. Jr."/>
            <person name="Henze K."/>
            <person name="Gupta A."/>
            <person name="Wang C.C."/>
            <person name="Dunne R.L."/>
            <person name="Upcroft J.A."/>
            <person name="Upcroft P."/>
            <person name="White O."/>
            <person name="Salzberg S.L."/>
            <person name="Tang P."/>
            <person name="Chiu C.-H."/>
            <person name="Lee Y.-S."/>
            <person name="Embley T.M."/>
            <person name="Coombs G.H."/>
            <person name="Mottram J.C."/>
            <person name="Tachezy J."/>
            <person name="Fraser-Liggett C.M."/>
            <person name="Johnson P.J."/>
        </authorList>
    </citation>
    <scope>NUCLEOTIDE SEQUENCE [LARGE SCALE GENOMIC DNA]</scope>
    <source>
        <strain evidence="5">G3</strain>
    </source>
</reference>
<gene>
    <name evidence="5" type="ORF">TVAG_130730</name>
</gene>
<dbReference type="eggNOG" id="KOG3079">
    <property type="taxonomic scope" value="Eukaryota"/>
</dbReference>
<dbReference type="PROSITE" id="PS00113">
    <property type="entry name" value="ADENYLATE_KINASE"/>
    <property type="match status" value="1"/>
</dbReference>
<evidence type="ECO:0000256" key="2">
    <source>
        <dbReference type="ARBA" id="ARBA00022741"/>
    </source>
</evidence>
<dbReference type="VEuPathDB" id="TrichDB:TVAGG3_0659230"/>
<dbReference type="KEGG" id="tva:4749564"/>
<accession>A2FTA8</accession>
<dbReference type="GO" id="GO:0005737">
    <property type="term" value="C:cytoplasm"/>
    <property type="evidence" value="ECO:0000318"/>
    <property type="project" value="GO_Central"/>
</dbReference>
<dbReference type="GO" id="GO:0005829">
    <property type="term" value="C:cytosol"/>
    <property type="evidence" value="ECO:0000318"/>
    <property type="project" value="GO_Central"/>
</dbReference>
<dbReference type="HAMAP" id="MF_00235">
    <property type="entry name" value="Adenylate_kinase_Adk"/>
    <property type="match status" value="1"/>
</dbReference>
<proteinExistence type="inferred from homology"/>
<dbReference type="GO" id="GO:0005524">
    <property type="term" value="F:ATP binding"/>
    <property type="evidence" value="ECO:0007669"/>
    <property type="project" value="InterPro"/>
</dbReference>
<dbReference type="PRINTS" id="PR00094">
    <property type="entry name" value="ADENYLTKNASE"/>
</dbReference>
<name>A2FTA8_TRIV3</name>
<organism evidence="5 6">
    <name type="scientific">Trichomonas vaginalis (strain ATCC PRA-98 / G3)</name>
    <dbReference type="NCBI Taxonomy" id="412133"/>
    <lineage>
        <taxon>Eukaryota</taxon>
        <taxon>Metamonada</taxon>
        <taxon>Parabasalia</taxon>
        <taxon>Trichomonadida</taxon>
        <taxon>Trichomonadidae</taxon>
        <taxon>Trichomonas</taxon>
    </lineage>
</organism>
<dbReference type="InterPro" id="IPR033690">
    <property type="entry name" value="Adenylat_kinase_CS"/>
</dbReference>
<dbReference type="OrthoDB" id="442176at2759"/>
<dbReference type="InParanoid" id="A2FTA8"/>
<evidence type="ECO:0000313" key="6">
    <source>
        <dbReference type="Proteomes" id="UP000001542"/>
    </source>
</evidence>
<evidence type="ECO:0000313" key="5">
    <source>
        <dbReference type="EMBL" id="EAX91860.1"/>
    </source>
</evidence>
<protein>
    <submittedName>
        <fullName evidence="5">Adenylate kinase family protein</fullName>
    </submittedName>
</protein>
<evidence type="ECO:0000256" key="4">
    <source>
        <dbReference type="RuleBase" id="RU003330"/>
    </source>
</evidence>
<dbReference type="SUPFAM" id="SSF52540">
    <property type="entry name" value="P-loop containing nucleoside triphosphate hydrolases"/>
    <property type="match status" value="1"/>
</dbReference>
<dbReference type="AlphaFoldDB" id="A2FTA8"/>
<sequence>MEDKDIIFVLGGPGSGKGTQATRISQEFDIGYLSAGDLLRNASKIAKNPPAGFDENLLAEYKEIDQIIAEGKLVPAHVTIKLLRDAMVQGKQKHWFIDGFPRDLSQEAEFVEKCKPCVALLFIDVPDDELTKRLLNRGKTSGRIDDNEESIKKRLVTYNNQTRPVIEKFQAENKVISVDGNRAIDVVHDDIVAQLRKVWSDLPAEPKSKSATAKQSKCCLLI</sequence>
<dbReference type="RefSeq" id="XP_001304790.1">
    <property type="nucleotide sequence ID" value="XM_001304789.1"/>
</dbReference>
<dbReference type="InterPro" id="IPR027417">
    <property type="entry name" value="P-loop_NTPase"/>
</dbReference>
<dbReference type="CDD" id="cd01428">
    <property type="entry name" value="ADK"/>
    <property type="match status" value="1"/>
</dbReference>
<dbReference type="EMBL" id="DS114006">
    <property type="protein sequence ID" value="EAX91860.1"/>
    <property type="molecule type" value="Genomic_DNA"/>
</dbReference>
<evidence type="ECO:0000256" key="3">
    <source>
        <dbReference type="ARBA" id="ARBA00022777"/>
    </source>
</evidence>
<dbReference type="PANTHER" id="PTHR23359">
    <property type="entry name" value="NUCLEOTIDE KINASE"/>
    <property type="match status" value="1"/>
</dbReference>
<keyword evidence="3 4" id="KW-0418">Kinase</keyword>
<dbReference type="Pfam" id="PF00406">
    <property type="entry name" value="ADK"/>
    <property type="match status" value="1"/>
</dbReference>
<dbReference type="VEuPathDB" id="TrichDB:TVAG_130730"/>
<dbReference type="SMR" id="A2FTA8"/>
<keyword evidence="6" id="KW-1185">Reference proteome</keyword>
<dbReference type="Gene3D" id="3.40.50.300">
    <property type="entry name" value="P-loop containing nucleotide triphosphate hydrolases"/>
    <property type="match status" value="1"/>
</dbReference>
<dbReference type="InterPro" id="IPR000850">
    <property type="entry name" value="Adenylat/UMP-CMP_kin"/>
</dbReference>
<keyword evidence="2" id="KW-0547">Nucleotide-binding</keyword>
<dbReference type="Proteomes" id="UP000001542">
    <property type="component" value="Unassembled WGS sequence"/>
</dbReference>
<comment type="similarity">
    <text evidence="4">Belongs to the adenylate kinase family.</text>
</comment>
<keyword evidence="1 4" id="KW-0808">Transferase</keyword>
<reference evidence="5" key="1">
    <citation type="submission" date="2006-10" db="EMBL/GenBank/DDBJ databases">
        <authorList>
            <person name="Amadeo P."/>
            <person name="Zhao Q."/>
            <person name="Wortman J."/>
            <person name="Fraser-Liggett C."/>
            <person name="Carlton J."/>
        </authorList>
    </citation>
    <scope>NUCLEOTIDE SEQUENCE</scope>
    <source>
        <strain evidence="5">G3</strain>
    </source>
</reference>